<dbReference type="InterPro" id="IPR040911">
    <property type="entry name" value="Exostosin_GT47"/>
</dbReference>
<organism evidence="7 8">
    <name type="scientific">Taxus chinensis</name>
    <name type="common">Chinese yew</name>
    <name type="synonym">Taxus wallichiana var. chinensis</name>
    <dbReference type="NCBI Taxonomy" id="29808"/>
    <lineage>
        <taxon>Eukaryota</taxon>
        <taxon>Viridiplantae</taxon>
        <taxon>Streptophyta</taxon>
        <taxon>Embryophyta</taxon>
        <taxon>Tracheophyta</taxon>
        <taxon>Spermatophyta</taxon>
        <taxon>Pinopsida</taxon>
        <taxon>Pinidae</taxon>
        <taxon>Conifers II</taxon>
        <taxon>Cupressales</taxon>
        <taxon>Taxaceae</taxon>
        <taxon>Taxus</taxon>
    </lineage>
</organism>
<comment type="caution">
    <text evidence="7">The sequence shown here is derived from an EMBL/GenBank/DDBJ whole genome shotgun (WGS) entry which is preliminary data.</text>
</comment>
<keyword evidence="4" id="KW-0735">Signal-anchor</keyword>
<protein>
    <recommendedName>
        <fullName evidence="6">Exostosin GT47 domain-containing protein</fullName>
    </recommendedName>
</protein>
<evidence type="ECO:0000256" key="4">
    <source>
        <dbReference type="ARBA" id="ARBA00022968"/>
    </source>
</evidence>
<keyword evidence="3" id="KW-0808">Transferase</keyword>
<dbReference type="AlphaFoldDB" id="A0AA38CTJ9"/>
<evidence type="ECO:0000256" key="5">
    <source>
        <dbReference type="ARBA" id="ARBA00023034"/>
    </source>
</evidence>
<reference evidence="7 8" key="1">
    <citation type="journal article" date="2021" name="Nat. Plants">
        <title>The Taxus genome provides insights into paclitaxel biosynthesis.</title>
        <authorList>
            <person name="Xiong X."/>
            <person name="Gou J."/>
            <person name="Liao Q."/>
            <person name="Li Y."/>
            <person name="Zhou Q."/>
            <person name="Bi G."/>
            <person name="Li C."/>
            <person name="Du R."/>
            <person name="Wang X."/>
            <person name="Sun T."/>
            <person name="Guo L."/>
            <person name="Liang H."/>
            <person name="Lu P."/>
            <person name="Wu Y."/>
            <person name="Zhang Z."/>
            <person name="Ro D.K."/>
            <person name="Shang Y."/>
            <person name="Huang S."/>
            <person name="Yan J."/>
        </authorList>
    </citation>
    <scope>NUCLEOTIDE SEQUENCE [LARGE SCALE GENOMIC DNA]</scope>
    <source>
        <strain evidence="7">Ta-2019</strain>
    </source>
</reference>
<keyword evidence="5" id="KW-0333">Golgi apparatus</keyword>
<dbReference type="PANTHER" id="PTHR11062">
    <property type="entry name" value="EXOSTOSIN HEPARAN SULFATE GLYCOSYLTRANSFERASE -RELATED"/>
    <property type="match status" value="1"/>
</dbReference>
<comment type="subcellular location">
    <subcellularLocation>
        <location evidence="1">Golgi apparatus membrane</location>
        <topology evidence="1">Single-pass type II membrane protein</topology>
    </subcellularLocation>
</comment>
<proteinExistence type="inferred from homology"/>
<keyword evidence="4" id="KW-0812">Transmembrane</keyword>
<dbReference type="Proteomes" id="UP000824469">
    <property type="component" value="Unassembled WGS sequence"/>
</dbReference>
<dbReference type="Pfam" id="PF03016">
    <property type="entry name" value="Exostosin_GT47"/>
    <property type="match status" value="1"/>
</dbReference>
<accession>A0AA38CTJ9</accession>
<comment type="similarity">
    <text evidence="2">Belongs to the glycosyltransferase 47 family.</text>
</comment>
<evidence type="ECO:0000256" key="1">
    <source>
        <dbReference type="ARBA" id="ARBA00004323"/>
    </source>
</evidence>
<dbReference type="EMBL" id="JAHRHJ020000008">
    <property type="protein sequence ID" value="KAH9303997.1"/>
    <property type="molecule type" value="Genomic_DNA"/>
</dbReference>
<keyword evidence="3" id="KW-0328">Glycosyltransferase</keyword>
<evidence type="ECO:0000256" key="3">
    <source>
        <dbReference type="ARBA" id="ARBA00022676"/>
    </source>
</evidence>
<keyword evidence="8" id="KW-1185">Reference proteome</keyword>
<dbReference type="InterPro" id="IPR004263">
    <property type="entry name" value="Exostosin"/>
</dbReference>
<dbReference type="GO" id="GO:0010417">
    <property type="term" value="P:glucuronoxylan biosynthetic process"/>
    <property type="evidence" value="ECO:0007669"/>
    <property type="project" value="TreeGrafter"/>
</dbReference>
<evidence type="ECO:0000256" key="2">
    <source>
        <dbReference type="ARBA" id="ARBA00010271"/>
    </source>
</evidence>
<feature type="non-terminal residue" evidence="7">
    <location>
        <position position="140"/>
    </location>
</feature>
<sequence length="140" mass="16186">LVFHLDWKPQKFSGSRGRILRSVVRSRDLASSVLVEESFSCDRLHENVFSDDSGLSSDVKVYVYDLSSRYNEDWLVNSRCSSHLFSAEVAIHRALLGSSVRVFNPLEANFFFIPVYVSCNFSTRKRFPVYWARSLTAWFC</sequence>
<evidence type="ECO:0000313" key="7">
    <source>
        <dbReference type="EMBL" id="KAH9303997.1"/>
    </source>
</evidence>
<dbReference type="GO" id="GO:0000139">
    <property type="term" value="C:Golgi membrane"/>
    <property type="evidence" value="ECO:0007669"/>
    <property type="project" value="UniProtKB-SubCell"/>
</dbReference>
<name>A0AA38CTJ9_TAXCH</name>
<evidence type="ECO:0000259" key="6">
    <source>
        <dbReference type="Pfam" id="PF03016"/>
    </source>
</evidence>
<evidence type="ECO:0000313" key="8">
    <source>
        <dbReference type="Proteomes" id="UP000824469"/>
    </source>
</evidence>
<dbReference type="GO" id="GO:0016757">
    <property type="term" value="F:glycosyltransferase activity"/>
    <property type="evidence" value="ECO:0007669"/>
    <property type="project" value="UniProtKB-KW"/>
</dbReference>
<dbReference type="PANTHER" id="PTHR11062:SF229">
    <property type="entry name" value="GLUCURONOXYLAN GLUCURONOSYLTRANSFERASE IRX7-RELATED"/>
    <property type="match status" value="1"/>
</dbReference>
<gene>
    <name evidence="7" type="ORF">KI387_008401</name>
</gene>
<feature type="domain" description="Exostosin GT47" evidence="6">
    <location>
        <begin position="57"/>
        <end position="128"/>
    </location>
</feature>
<feature type="non-terminal residue" evidence="7">
    <location>
        <position position="1"/>
    </location>
</feature>